<dbReference type="InterPro" id="IPR058040">
    <property type="entry name" value="BW3TFN"/>
</dbReference>
<protein>
    <recommendedName>
        <fullName evidence="3">Phage tail protein</fullName>
    </recommendedName>
</protein>
<dbReference type="RefSeq" id="WP_027316053.1">
    <property type="nucleotide sequence ID" value="NZ_JACIDC010000018.1"/>
</dbReference>
<dbReference type="Proteomes" id="UP000519439">
    <property type="component" value="Unassembled WGS sequence"/>
</dbReference>
<reference evidence="1 2" key="1">
    <citation type="submission" date="2020-08" db="EMBL/GenBank/DDBJ databases">
        <title>Genomic Encyclopedia of Type Strains, Phase IV (KMG-IV): sequencing the most valuable type-strain genomes for metagenomic binning, comparative biology and taxonomic classification.</title>
        <authorList>
            <person name="Goeker M."/>
        </authorList>
    </citation>
    <scope>NUCLEOTIDE SEQUENCE [LARGE SCALE GENOMIC DNA]</scope>
    <source>
        <strain evidence="1 2">DSM 15743</strain>
    </source>
</reference>
<evidence type="ECO:0000313" key="2">
    <source>
        <dbReference type="Proteomes" id="UP000519439"/>
    </source>
</evidence>
<dbReference type="AlphaFoldDB" id="A0A7W6IJ32"/>
<keyword evidence="2" id="KW-1185">Reference proteome</keyword>
<evidence type="ECO:0008006" key="3">
    <source>
        <dbReference type="Google" id="ProtNLM"/>
    </source>
</evidence>
<sequence length="372" mass="40462">MARHDLLPTTYVPLEKGLSLGSDSYTTVDPNVTAMRGIKIVNPPPSFLPFLVYEYGLGELTPYVPNLYELIEEGIDWQRVRGTRAAVAKALGWLGYAAGIEEFSVSRQHWNYFQLALTSIVEGDANLHRIEGVTGLSVPLRSVFWRAFAGYDVRAMEYGRGRWGSKLWGSYSGRRVAPGQAKWSFGRRTDIAHAMQPSELQALGVWIAPAGAALTWGAFPWTSVPWTASGALARSVAMLEATMALIAGKPAWAVFLNAAGEVIGYRRARARWPVAQAINGIYRVNSTRYAIKPEAATILYLEAMTGFGDGFGTTATEVGFILGSQPAAGSPAGALWLPPGGLAEPGPIVARRSITIPFQRTVRERICAVLRF</sequence>
<proteinExistence type="predicted"/>
<dbReference type="Pfam" id="PF09684">
    <property type="entry name" value="Tail_P2_I"/>
    <property type="match status" value="1"/>
</dbReference>
<organism evidence="1 2">
    <name type="scientific">Microvirga flocculans</name>
    <dbReference type="NCBI Taxonomy" id="217168"/>
    <lineage>
        <taxon>Bacteria</taxon>
        <taxon>Pseudomonadati</taxon>
        <taxon>Pseudomonadota</taxon>
        <taxon>Alphaproteobacteria</taxon>
        <taxon>Hyphomicrobiales</taxon>
        <taxon>Methylobacteriaceae</taxon>
        <taxon>Microvirga</taxon>
    </lineage>
</organism>
<evidence type="ECO:0000313" key="1">
    <source>
        <dbReference type="EMBL" id="MBB4042011.1"/>
    </source>
</evidence>
<dbReference type="InterPro" id="IPR006521">
    <property type="entry name" value="Tail_protein_I"/>
</dbReference>
<dbReference type="EMBL" id="JACIDC010000018">
    <property type="protein sequence ID" value="MBB4042011.1"/>
    <property type="molecule type" value="Genomic_DNA"/>
</dbReference>
<dbReference type="Pfam" id="PF25691">
    <property type="entry name" value="BW3TFN"/>
    <property type="match status" value="1"/>
</dbReference>
<gene>
    <name evidence="1" type="ORF">GGR34_003696</name>
</gene>
<name>A0A7W6IJ32_9HYPH</name>
<accession>A0A7W6IJ32</accession>
<comment type="caution">
    <text evidence="1">The sequence shown here is derived from an EMBL/GenBank/DDBJ whole genome shotgun (WGS) entry which is preliminary data.</text>
</comment>